<evidence type="ECO:0008006" key="4">
    <source>
        <dbReference type="Google" id="ProtNLM"/>
    </source>
</evidence>
<feature type="signal peptide" evidence="1">
    <location>
        <begin position="1"/>
        <end position="21"/>
    </location>
</feature>
<dbReference type="GO" id="GO:0010411">
    <property type="term" value="P:xyloglucan metabolic process"/>
    <property type="evidence" value="ECO:0007669"/>
    <property type="project" value="TreeGrafter"/>
</dbReference>
<comment type="caution">
    <text evidence="2">The sequence shown here is derived from an EMBL/GenBank/DDBJ whole genome shotgun (WGS) entry which is preliminary data.</text>
</comment>
<dbReference type="Gene3D" id="2.130.10.10">
    <property type="entry name" value="YVTN repeat-like/Quinoprotein amine dehydrogenase"/>
    <property type="match status" value="3"/>
</dbReference>
<dbReference type="EMBL" id="MFGA01000023">
    <property type="protein sequence ID" value="OGF20542.1"/>
    <property type="molecule type" value="Genomic_DNA"/>
</dbReference>
<dbReference type="InterPro" id="IPR052025">
    <property type="entry name" value="Xyloglucanase_GH74"/>
</dbReference>
<accession>A0A1F5S1U9</accession>
<dbReference type="PROSITE" id="PS51257">
    <property type="entry name" value="PROKAR_LIPOPROTEIN"/>
    <property type="match status" value="1"/>
</dbReference>
<feature type="chain" id="PRO_5009521112" description="Photosynthesis system II assembly factor Ycf48/Hcf136-like domain-containing protein" evidence="1">
    <location>
        <begin position="22"/>
        <end position="352"/>
    </location>
</feature>
<organism evidence="2 3">
    <name type="scientific">Candidatus Falkowbacteria bacterium RIFOXYA2_FULL_38_12</name>
    <dbReference type="NCBI Taxonomy" id="1797993"/>
    <lineage>
        <taxon>Bacteria</taxon>
        <taxon>Candidatus Falkowiibacteriota</taxon>
    </lineage>
</organism>
<keyword evidence="1" id="KW-0732">Signal</keyword>
<name>A0A1F5S1U9_9BACT</name>
<evidence type="ECO:0000313" key="2">
    <source>
        <dbReference type="EMBL" id="OGF20542.1"/>
    </source>
</evidence>
<dbReference type="InterPro" id="IPR015943">
    <property type="entry name" value="WD40/YVTN_repeat-like_dom_sf"/>
</dbReference>
<sequence>MKKVYLLFSLLAILVFTGASCISLKGSSETSGTGGVFKSIDKAEKWQQKIAVSSVKGNVNIANVDVSVLVFDPQDSKTIYLGTANNGLLYTLDGAESWQRVAGLASGKVNDIVVDSKNKCAIYAAVGNKILKTIDCARSWQATYVDSRAEGVITTMATDLDNPSVIYAGLATGDLLKSVDSGASWLVANRFDSGLVKILVDKKDRKIVYAGTTKDGIFKSIDAGKTWVDLTPKLKEFKGAKTVRNMVSDLSKDNTFLADTKYGMIKTTDGGETWQAMNLLTPSGDVQIYSLAINPKNGNEIYYGTSSTIYKSVDGGASWVTKKMPTARAASYLLVDPNEGNIVYLGTLTIKK</sequence>
<dbReference type="Proteomes" id="UP000177407">
    <property type="component" value="Unassembled WGS sequence"/>
</dbReference>
<dbReference type="PANTHER" id="PTHR43739">
    <property type="entry name" value="XYLOGLUCANASE (EUROFUNG)"/>
    <property type="match status" value="1"/>
</dbReference>
<proteinExistence type="predicted"/>
<dbReference type="AlphaFoldDB" id="A0A1F5S1U9"/>
<reference evidence="2 3" key="1">
    <citation type="journal article" date="2016" name="Nat. Commun.">
        <title>Thousands of microbial genomes shed light on interconnected biogeochemical processes in an aquifer system.</title>
        <authorList>
            <person name="Anantharaman K."/>
            <person name="Brown C.T."/>
            <person name="Hug L.A."/>
            <person name="Sharon I."/>
            <person name="Castelle C.J."/>
            <person name="Probst A.J."/>
            <person name="Thomas B.C."/>
            <person name="Singh A."/>
            <person name="Wilkins M.J."/>
            <person name="Karaoz U."/>
            <person name="Brodie E.L."/>
            <person name="Williams K.H."/>
            <person name="Hubbard S.S."/>
            <person name="Banfield J.F."/>
        </authorList>
    </citation>
    <scope>NUCLEOTIDE SEQUENCE [LARGE SCALE GENOMIC DNA]</scope>
</reference>
<evidence type="ECO:0000256" key="1">
    <source>
        <dbReference type="SAM" id="SignalP"/>
    </source>
</evidence>
<dbReference type="PANTHER" id="PTHR43739:SF5">
    <property type="entry name" value="EXO-ALPHA-SIALIDASE"/>
    <property type="match status" value="1"/>
</dbReference>
<evidence type="ECO:0000313" key="3">
    <source>
        <dbReference type="Proteomes" id="UP000177407"/>
    </source>
</evidence>
<protein>
    <recommendedName>
        <fullName evidence="4">Photosynthesis system II assembly factor Ycf48/Hcf136-like domain-containing protein</fullName>
    </recommendedName>
</protein>
<dbReference type="SUPFAM" id="SSF110296">
    <property type="entry name" value="Oligoxyloglucan reducing end-specific cellobiohydrolase"/>
    <property type="match status" value="2"/>
</dbReference>
<gene>
    <name evidence="2" type="ORF">A2257_04270</name>
</gene>